<dbReference type="SUPFAM" id="SSF52047">
    <property type="entry name" value="RNI-like"/>
    <property type="match status" value="1"/>
</dbReference>
<protein>
    <submittedName>
        <fullName evidence="1">Uncharacterized protein</fullName>
    </submittedName>
</protein>
<comment type="caution">
    <text evidence="1">The sequence shown here is derived from an EMBL/GenBank/DDBJ whole genome shotgun (WGS) entry which is preliminary data.</text>
</comment>
<dbReference type="OrthoDB" id="3118712at2759"/>
<name>A0A4Y7TTW3_COPMI</name>
<keyword evidence="2" id="KW-1185">Reference proteome</keyword>
<dbReference type="Proteomes" id="UP000298030">
    <property type="component" value="Unassembled WGS sequence"/>
</dbReference>
<proteinExistence type="predicted"/>
<gene>
    <name evidence="1" type="ORF">FA13DRAFT_901077</name>
</gene>
<organism evidence="1 2">
    <name type="scientific">Coprinellus micaceus</name>
    <name type="common">Glistening ink-cap mushroom</name>
    <name type="synonym">Coprinus micaceus</name>
    <dbReference type="NCBI Taxonomy" id="71717"/>
    <lineage>
        <taxon>Eukaryota</taxon>
        <taxon>Fungi</taxon>
        <taxon>Dikarya</taxon>
        <taxon>Basidiomycota</taxon>
        <taxon>Agaricomycotina</taxon>
        <taxon>Agaricomycetes</taxon>
        <taxon>Agaricomycetidae</taxon>
        <taxon>Agaricales</taxon>
        <taxon>Agaricineae</taxon>
        <taxon>Psathyrellaceae</taxon>
        <taxon>Coprinellus</taxon>
    </lineage>
</organism>
<dbReference type="EMBL" id="QPFP01000004">
    <property type="protein sequence ID" value="TEB37364.1"/>
    <property type="molecule type" value="Genomic_DNA"/>
</dbReference>
<accession>A0A4Y7TTW3</accession>
<dbReference type="AlphaFoldDB" id="A0A4Y7TTW3"/>
<evidence type="ECO:0000313" key="1">
    <source>
        <dbReference type="EMBL" id="TEB37364.1"/>
    </source>
</evidence>
<evidence type="ECO:0000313" key="2">
    <source>
        <dbReference type="Proteomes" id="UP000298030"/>
    </source>
</evidence>
<sequence>MVDVQRQSVPYLRYLLETSAPHPFNIGHRSAPITFWGLDTTKGREYQHVETLGLLVEHQARIREFHIIWSEYKGVASVLNSGDILALTELNMPSLESLSWSRAFTNGSPHPIPRNEMNGSRTLAPQSRPQLPRITKVLAQCTDLPLSLRWPSLTELTLISPPHRPTCLELIRFLQTTPRMRSLHLNHPVGLTLHIVSSLPRANLPHLTLLTVEGKDTEQLAGMIQLLKSLPLGTSDACGFQIICPRIPLDPPYLMSCPLCVGTQIDRGVKMHFPLMLQIFHFNLFWIPPLGSVYSVPLSTATQATL</sequence>
<reference evidence="1 2" key="1">
    <citation type="journal article" date="2019" name="Nat. Ecol. Evol.">
        <title>Megaphylogeny resolves global patterns of mushroom evolution.</title>
        <authorList>
            <person name="Varga T."/>
            <person name="Krizsan K."/>
            <person name="Foldi C."/>
            <person name="Dima B."/>
            <person name="Sanchez-Garcia M."/>
            <person name="Sanchez-Ramirez S."/>
            <person name="Szollosi G.J."/>
            <person name="Szarkandi J.G."/>
            <person name="Papp V."/>
            <person name="Albert L."/>
            <person name="Andreopoulos W."/>
            <person name="Angelini C."/>
            <person name="Antonin V."/>
            <person name="Barry K.W."/>
            <person name="Bougher N.L."/>
            <person name="Buchanan P."/>
            <person name="Buyck B."/>
            <person name="Bense V."/>
            <person name="Catcheside P."/>
            <person name="Chovatia M."/>
            <person name="Cooper J."/>
            <person name="Damon W."/>
            <person name="Desjardin D."/>
            <person name="Finy P."/>
            <person name="Geml J."/>
            <person name="Haridas S."/>
            <person name="Hughes K."/>
            <person name="Justo A."/>
            <person name="Karasinski D."/>
            <person name="Kautmanova I."/>
            <person name="Kiss B."/>
            <person name="Kocsube S."/>
            <person name="Kotiranta H."/>
            <person name="LaButti K.M."/>
            <person name="Lechner B.E."/>
            <person name="Liimatainen K."/>
            <person name="Lipzen A."/>
            <person name="Lukacs Z."/>
            <person name="Mihaltcheva S."/>
            <person name="Morgado L.N."/>
            <person name="Niskanen T."/>
            <person name="Noordeloos M.E."/>
            <person name="Ohm R.A."/>
            <person name="Ortiz-Santana B."/>
            <person name="Ovrebo C."/>
            <person name="Racz N."/>
            <person name="Riley R."/>
            <person name="Savchenko A."/>
            <person name="Shiryaev A."/>
            <person name="Soop K."/>
            <person name="Spirin V."/>
            <person name="Szebenyi C."/>
            <person name="Tomsovsky M."/>
            <person name="Tulloss R.E."/>
            <person name="Uehling J."/>
            <person name="Grigoriev I.V."/>
            <person name="Vagvolgyi C."/>
            <person name="Papp T."/>
            <person name="Martin F.M."/>
            <person name="Miettinen O."/>
            <person name="Hibbett D.S."/>
            <person name="Nagy L.G."/>
        </authorList>
    </citation>
    <scope>NUCLEOTIDE SEQUENCE [LARGE SCALE GENOMIC DNA]</scope>
    <source>
        <strain evidence="1 2">FP101781</strain>
    </source>
</reference>